<sequence length="660" mass="73719">MEPYWALLTGQELGEKLDTKIENYYRAVTSSGQLATWKKIYTELNTVVTDGASIKNRGRNGEYKKIKINNLRSFKTNLTSLVTEVRPKFTVQATNTDFQSQTQTKLARGLLDYYLSEKRLEVILKDVISNGLDYGRGWISLEWSPTIGNIISVDENGKPVYDGDLKFTAHNELDVIRPIQKQSDGEPWVIIRKKVNKYDLIASFPEFAEEISGLEYDWKDIERNIYTEHTSFIEDDETVALYEFRHKKCESLPEGRLVQFLNSEIILIDTPLPYDNIAVFSFDTAPLQDITFAYSPLYDLLPLFEAYNKLVSTILTNQANLGSTNIGIPKGSNFDYHTISEGMNILEYDTSAGQITPINLLQTPGEIFQFINSLEQMATKISGVNPVRRGETGALGANASGSAYALFVAQSVSFNINLQHSYNMLLESVGTCLVSILKNFATVPRIANISGVNNEYYVKEFSGDDLKLVNRVKVSIGNPLSDTISGKISIAQDLMSKNALTPQEYIQVITTGNLDTVLDLEESTNIFIQQENEYMLAGKPVRAIVTDDHLLHKQGHLTLLNNLETRNNPELTAQILDHIAEHDRLMADISQAQGNIDLFNQMSMQKVNPTQGTSQPIPMNGNRPPMMANTQPANQPVIAGTDQRYEAPAPVTGTSNGNIQ</sequence>
<dbReference type="AlphaFoldDB" id="A0A6H3NL72"/>
<organism evidence="1 2">
    <name type="scientific">Leptospira bandrabouensis</name>
    <dbReference type="NCBI Taxonomy" id="2484903"/>
    <lineage>
        <taxon>Bacteria</taxon>
        <taxon>Pseudomonadati</taxon>
        <taxon>Spirochaetota</taxon>
        <taxon>Spirochaetia</taxon>
        <taxon>Leptospirales</taxon>
        <taxon>Leptospiraceae</taxon>
        <taxon>Leptospira</taxon>
    </lineage>
</organism>
<dbReference type="EMBL" id="RQHU01000019">
    <property type="protein sequence ID" value="TGN12368.1"/>
    <property type="molecule type" value="Genomic_DNA"/>
</dbReference>
<proteinExistence type="predicted"/>
<keyword evidence="2" id="KW-1185">Reference proteome</keyword>
<dbReference type="RefSeq" id="WP_135743241.1">
    <property type="nucleotide sequence ID" value="NZ_RQHT01000001.1"/>
</dbReference>
<accession>A0A6H3NL72</accession>
<gene>
    <name evidence="1" type="ORF">EHR08_13380</name>
</gene>
<evidence type="ECO:0000313" key="1">
    <source>
        <dbReference type="EMBL" id="TGN12368.1"/>
    </source>
</evidence>
<evidence type="ECO:0000313" key="2">
    <source>
        <dbReference type="Proteomes" id="UP000297649"/>
    </source>
</evidence>
<dbReference type="Proteomes" id="UP000297649">
    <property type="component" value="Unassembled WGS sequence"/>
</dbReference>
<name>A0A6H3NL72_9LEPT</name>
<reference evidence="1" key="1">
    <citation type="journal article" date="2019" name="PLoS Negl. Trop. Dis.">
        <title>Revisiting the worldwide diversity of Leptospira species in the environment.</title>
        <authorList>
            <person name="Vincent A.T."/>
            <person name="Schiettekatte O."/>
            <person name="Bourhy P."/>
            <person name="Veyrier F.J."/>
            <person name="Picardeau M."/>
        </authorList>
    </citation>
    <scope>NUCLEOTIDE SEQUENCE [LARGE SCALE GENOMIC DNA]</scope>
    <source>
        <strain evidence="1">201601109</strain>
    </source>
</reference>
<protein>
    <submittedName>
        <fullName evidence="1">Uncharacterized protein</fullName>
    </submittedName>
</protein>
<comment type="caution">
    <text evidence="1">The sequence shown here is derived from an EMBL/GenBank/DDBJ whole genome shotgun (WGS) entry which is preliminary data.</text>
</comment>